<reference evidence="1 2" key="1">
    <citation type="submission" date="2011-07" db="EMBL/GenBank/DDBJ databases">
        <authorList>
            <person name="Coyne R."/>
            <person name="Brami D."/>
            <person name="Johnson J."/>
            <person name="Hostetler J."/>
            <person name="Hannick L."/>
            <person name="Clark T."/>
            <person name="Cassidy-Hanley D."/>
            <person name="Inman J."/>
        </authorList>
    </citation>
    <scope>NUCLEOTIDE SEQUENCE [LARGE SCALE GENOMIC DNA]</scope>
    <source>
        <strain evidence="1 2">G5</strain>
    </source>
</reference>
<name>G0QXT9_ICHMU</name>
<dbReference type="GeneID" id="14906084"/>
<proteinExistence type="predicted"/>
<keyword evidence="2" id="KW-1185">Reference proteome</keyword>
<organism evidence="1 2">
    <name type="scientific">Ichthyophthirius multifiliis</name>
    <name type="common">White spot disease agent</name>
    <name type="synonym">Ich</name>
    <dbReference type="NCBI Taxonomy" id="5932"/>
    <lineage>
        <taxon>Eukaryota</taxon>
        <taxon>Sar</taxon>
        <taxon>Alveolata</taxon>
        <taxon>Ciliophora</taxon>
        <taxon>Intramacronucleata</taxon>
        <taxon>Oligohymenophorea</taxon>
        <taxon>Hymenostomatida</taxon>
        <taxon>Ophryoglenina</taxon>
        <taxon>Ichthyophthirius</taxon>
    </lineage>
</organism>
<gene>
    <name evidence="1" type="ORF">IMG5_145190</name>
</gene>
<evidence type="ECO:0000313" key="2">
    <source>
        <dbReference type="Proteomes" id="UP000008983"/>
    </source>
</evidence>
<dbReference type="AlphaFoldDB" id="G0QXT9"/>
<dbReference type="RefSeq" id="XP_004031206.1">
    <property type="nucleotide sequence ID" value="XM_004031158.1"/>
</dbReference>
<dbReference type="EMBL" id="GL984088">
    <property type="protein sequence ID" value="EGR29970.1"/>
    <property type="molecule type" value="Genomic_DNA"/>
</dbReference>
<dbReference type="Proteomes" id="UP000008983">
    <property type="component" value="Unassembled WGS sequence"/>
</dbReference>
<protein>
    <submittedName>
        <fullName evidence="1">Uncharacterized protein</fullName>
    </submittedName>
</protein>
<sequence>MKKCQEYQLLWKDKDQLHIFYQVANHFCLIHCLQYQLKYPQAQCQNLMKSTYQVKYSQHHSIQYLNTYKTTNKGKYITKTTNKPVGTKFWTIYYQIHQQQLDMIRQQIVFSYITAISNPENIKQTKAWKNLIIFCKMSIQIRLNQNQKICIFPNLYKT</sequence>
<evidence type="ECO:0000313" key="1">
    <source>
        <dbReference type="EMBL" id="EGR29970.1"/>
    </source>
</evidence>
<accession>G0QXT9</accession>
<dbReference type="InParanoid" id="G0QXT9"/>